<sequence>DANPVVIEPSSVLNGGKYSFGTAAHPMEQVEDRIGSSLSYVNTTEEKFSDNISTASEASETAGSGYIINTRRRTIKTSSTADSWKRL</sequence>
<feature type="non-terminal residue" evidence="1">
    <location>
        <position position="1"/>
    </location>
</feature>
<evidence type="ECO:0000313" key="2">
    <source>
        <dbReference type="Proteomes" id="UP000236370"/>
    </source>
</evidence>
<accession>A0A2J8JD72</accession>
<proteinExistence type="predicted"/>
<protein>
    <submittedName>
        <fullName evidence="1">USP32 isoform 10</fullName>
    </submittedName>
</protein>
<gene>
    <name evidence="1" type="ORF">CK820_G0048521</name>
</gene>
<name>A0A2J8JD72_PANTR</name>
<reference evidence="1 2" key="1">
    <citation type="submission" date="2017-12" db="EMBL/GenBank/DDBJ databases">
        <title>High-resolution comparative analysis of great ape genomes.</title>
        <authorList>
            <person name="Pollen A."/>
            <person name="Hastie A."/>
            <person name="Hormozdiari F."/>
            <person name="Dougherty M."/>
            <person name="Liu R."/>
            <person name="Chaisson M."/>
            <person name="Hoppe E."/>
            <person name="Hill C."/>
            <person name="Pang A."/>
            <person name="Hillier L."/>
            <person name="Baker C."/>
            <person name="Armstrong J."/>
            <person name="Shendure J."/>
            <person name="Paten B."/>
            <person name="Wilson R."/>
            <person name="Chao H."/>
            <person name="Schneider V."/>
            <person name="Ventura M."/>
            <person name="Kronenberg Z."/>
            <person name="Murali S."/>
            <person name="Gordon D."/>
            <person name="Cantsilieris S."/>
            <person name="Munson K."/>
            <person name="Nelson B."/>
            <person name="Raja A."/>
            <person name="Underwood J."/>
            <person name="Diekhans M."/>
            <person name="Fiddes I."/>
            <person name="Haussler D."/>
            <person name="Eichler E."/>
        </authorList>
    </citation>
    <scope>NUCLEOTIDE SEQUENCE [LARGE SCALE GENOMIC DNA]</scope>
    <source>
        <strain evidence="1">Yerkes chimp pedigree #C0471</strain>
    </source>
</reference>
<evidence type="ECO:0000313" key="1">
    <source>
        <dbReference type="EMBL" id="PNI20724.1"/>
    </source>
</evidence>
<organism evidence="1 2">
    <name type="scientific">Pan troglodytes</name>
    <name type="common">Chimpanzee</name>
    <dbReference type="NCBI Taxonomy" id="9598"/>
    <lineage>
        <taxon>Eukaryota</taxon>
        <taxon>Metazoa</taxon>
        <taxon>Chordata</taxon>
        <taxon>Craniata</taxon>
        <taxon>Vertebrata</taxon>
        <taxon>Euteleostomi</taxon>
        <taxon>Mammalia</taxon>
        <taxon>Eutheria</taxon>
        <taxon>Euarchontoglires</taxon>
        <taxon>Primates</taxon>
        <taxon>Haplorrhini</taxon>
        <taxon>Catarrhini</taxon>
        <taxon>Hominidae</taxon>
        <taxon>Pan</taxon>
    </lineage>
</organism>
<dbReference type="Proteomes" id="UP000236370">
    <property type="component" value="Unassembled WGS sequence"/>
</dbReference>
<comment type="caution">
    <text evidence="1">The sequence shown here is derived from an EMBL/GenBank/DDBJ whole genome shotgun (WGS) entry which is preliminary data.</text>
</comment>
<dbReference type="EMBL" id="NBAG03000473">
    <property type="protein sequence ID" value="PNI20724.1"/>
    <property type="molecule type" value="Genomic_DNA"/>
</dbReference>
<dbReference type="AlphaFoldDB" id="A0A2J8JD72"/>